<proteinExistence type="predicted"/>
<evidence type="ECO:0000313" key="1">
    <source>
        <dbReference type="EMBL" id="JAD88167.1"/>
    </source>
</evidence>
<accession>A0A0A9DWN8</accession>
<organism evidence="1">
    <name type="scientific">Arundo donax</name>
    <name type="common">Giant reed</name>
    <name type="synonym">Donax arundinaceus</name>
    <dbReference type="NCBI Taxonomy" id="35708"/>
    <lineage>
        <taxon>Eukaryota</taxon>
        <taxon>Viridiplantae</taxon>
        <taxon>Streptophyta</taxon>
        <taxon>Embryophyta</taxon>
        <taxon>Tracheophyta</taxon>
        <taxon>Spermatophyta</taxon>
        <taxon>Magnoliopsida</taxon>
        <taxon>Liliopsida</taxon>
        <taxon>Poales</taxon>
        <taxon>Poaceae</taxon>
        <taxon>PACMAD clade</taxon>
        <taxon>Arundinoideae</taxon>
        <taxon>Arundineae</taxon>
        <taxon>Arundo</taxon>
    </lineage>
</organism>
<reference evidence="1" key="2">
    <citation type="journal article" date="2015" name="Data Brief">
        <title>Shoot transcriptome of the giant reed, Arundo donax.</title>
        <authorList>
            <person name="Barrero R.A."/>
            <person name="Guerrero F.D."/>
            <person name="Moolhuijzen P."/>
            <person name="Goolsby J.A."/>
            <person name="Tidwell J."/>
            <person name="Bellgard S.E."/>
            <person name="Bellgard M.I."/>
        </authorList>
    </citation>
    <scope>NUCLEOTIDE SEQUENCE</scope>
    <source>
        <tissue evidence="1">Shoot tissue taken approximately 20 cm above the soil surface</tissue>
    </source>
</reference>
<dbReference type="EMBL" id="GBRH01209728">
    <property type="protein sequence ID" value="JAD88167.1"/>
    <property type="molecule type" value="Transcribed_RNA"/>
</dbReference>
<reference evidence="1" key="1">
    <citation type="submission" date="2014-09" db="EMBL/GenBank/DDBJ databases">
        <authorList>
            <person name="Magalhaes I.L.F."/>
            <person name="Oliveira U."/>
            <person name="Santos F.R."/>
            <person name="Vidigal T.H.D.A."/>
            <person name="Brescovit A.D."/>
            <person name="Santos A.J."/>
        </authorList>
    </citation>
    <scope>NUCLEOTIDE SEQUENCE</scope>
    <source>
        <tissue evidence="1">Shoot tissue taken approximately 20 cm above the soil surface</tissue>
    </source>
</reference>
<dbReference type="AlphaFoldDB" id="A0A0A9DWN8"/>
<name>A0A0A9DWN8_ARUDO</name>
<protein>
    <submittedName>
        <fullName evidence="1">Uncharacterized protein</fullName>
    </submittedName>
</protein>
<sequence length="35" mass="4220">MIDHFTSQLNILHCMRIDPLQFRVQALITDPIYYI</sequence>